<name>A0A4R6Q770_9FIRM</name>
<evidence type="ECO:0000313" key="2">
    <source>
        <dbReference type="Proteomes" id="UP000295500"/>
    </source>
</evidence>
<protein>
    <recommendedName>
        <fullName evidence="3">AAA domain-containing protein</fullName>
    </recommendedName>
</protein>
<gene>
    <name evidence="1" type="ORF">EV211_11213</name>
</gene>
<evidence type="ECO:0000313" key="1">
    <source>
        <dbReference type="EMBL" id="TDP57463.1"/>
    </source>
</evidence>
<dbReference type="SUPFAM" id="SSF52540">
    <property type="entry name" value="P-loop containing nucleoside triphosphate hydrolases"/>
    <property type="match status" value="1"/>
</dbReference>
<accession>A0A4R6Q770</accession>
<comment type="caution">
    <text evidence="1">The sequence shown here is derived from an EMBL/GenBank/DDBJ whole genome shotgun (WGS) entry which is preliminary data.</text>
</comment>
<keyword evidence="2" id="KW-1185">Reference proteome</keyword>
<proteinExistence type="predicted"/>
<dbReference type="Proteomes" id="UP000295500">
    <property type="component" value="Unassembled WGS sequence"/>
</dbReference>
<dbReference type="OrthoDB" id="1778553at2"/>
<dbReference type="EMBL" id="SNXO01000012">
    <property type="protein sequence ID" value="TDP57463.1"/>
    <property type="molecule type" value="Genomic_DNA"/>
</dbReference>
<dbReference type="InterPro" id="IPR027417">
    <property type="entry name" value="P-loop_NTPase"/>
</dbReference>
<dbReference type="RefSeq" id="WP_133528205.1">
    <property type="nucleotide sequence ID" value="NZ_SNXO01000012.1"/>
</dbReference>
<dbReference type="AlphaFoldDB" id="A0A4R6Q770"/>
<evidence type="ECO:0008006" key="3">
    <source>
        <dbReference type="Google" id="ProtNLM"/>
    </source>
</evidence>
<sequence>MERMKVGIAIENHNYGEILARGLSIVSHNMTYYVLGHGNDSVEGMKLDVIISDLPQSRLEKLGVSKEPVIEMSHEEREDCIFLFDDSRTIVDRIIYFYYEKTGKLVEYRGNSNSRLLVFCGISGGGGVTSTALSVARMLETIYGSNCLYLNLCPVDDSKRYVEERNDGGILRLLYHLTRDDDFPVERFIDEDDGIFAFATGAMNKYAMEMDDISFGRLLRIVEEQGKYDYIIVDVGNYWSRSNLKILEPADCVILVSKDHRGGEFAYEKRVRAEIERYSGDDLLKVLNFVDEGEYYDGKTDWETPEDGDDEIILSKDDKAFITMGGRVRIDLKGNYGLEIATIAKKIIEVCNGSGNKGNSERETEGSQICVG</sequence>
<reference evidence="1 2" key="1">
    <citation type="submission" date="2019-03" db="EMBL/GenBank/DDBJ databases">
        <title>Genomic Encyclopedia of Type Strains, Phase IV (KMG-IV): sequencing the most valuable type-strain genomes for metagenomic binning, comparative biology and taxonomic classification.</title>
        <authorList>
            <person name="Goeker M."/>
        </authorList>
    </citation>
    <scope>NUCLEOTIDE SEQUENCE [LARGE SCALE GENOMIC DNA]</scope>
    <source>
        <strain evidence="1 2">DSM 28287</strain>
    </source>
</reference>
<dbReference type="Gene3D" id="3.40.50.300">
    <property type="entry name" value="P-loop containing nucleotide triphosphate hydrolases"/>
    <property type="match status" value="1"/>
</dbReference>
<organism evidence="1 2">
    <name type="scientific">Aminicella lysinilytica</name>
    <dbReference type="NCBI Taxonomy" id="433323"/>
    <lineage>
        <taxon>Bacteria</taxon>
        <taxon>Bacillati</taxon>
        <taxon>Bacillota</taxon>
        <taxon>Clostridia</taxon>
        <taxon>Peptostreptococcales</taxon>
        <taxon>Anaerovoracaceae</taxon>
        <taxon>Aminicella</taxon>
    </lineage>
</organism>